<accession>A0ABP7PNU8</accession>
<dbReference type="InterPro" id="IPR044023">
    <property type="entry name" value="Ig_7"/>
</dbReference>
<dbReference type="InterPro" id="IPR026341">
    <property type="entry name" value="T9SS_type_B"/>
</dbReference>
<keyword evidence="5" id="KW-1185">Reference proteome</keyword>
<keyword evidence="2" id="KW-0732">Signal</keyword>
<organism evidence="4 5">
    <name type="scientific">Mucilaginibacter dorajii</name>
    <dbReference type="NCBI Taxonomy" id="692994"/>
    <lineage>
        <taxon>Bacteria</taxon>
        <taxon>Pseudomonadati</taxon>
        <taxon>Bacteroidota</taxon>
        <taxon>Sphingobacteriia</taxon>
        <taxon>Sphingobacteriales</taxon>
        <taxon>Sphingobacteriaceae</taxon>
        <taxon>Mucilaginibacter</taxon>
    </lineage>
</organism>
<feature type="domain" description="Ig-like" evidence="3">
    <location>
        <begin position="617"/>
        <end position="694"/>
    </location>
</feature>
<keyword evidence="1" id="KW-0472">Membrane</keyword>
<keyword evidence="1" id="KW-0812">Transmembrane</keyword>
<evidence type="ECO:0000313" key="4">
    <source>
        <dbReference type="EMBL" id="GAA3968724.1"/>
    </source>
</evidence>
<evidence type="ECO:0000313" key="5">
    <source>
        <dbReference type="Proteomes" id="UP001500742"/>
    </source>
</evidence>
<evidence type="ECO:0000256" key="2">
    <source>
        <dbReference type="SAM" id="SignalP"/>
    </source>
</evidence>
<protein>
    <recommendedName>
        <fullName evidence="3">Ig-like domain-containing protein</fullName>
    </recommendedName>
</protein>
<dbReference type="Pfam" id="PF13585">
    <property type="entry name" value="CHU_C"/>
    <property type="match status" value="1"/>
</dbReference>
<proteinExistence type="predicted"/>
<name>A0ABP7PNU8_9SPHI</name>
<feature type="signal peptide" evidence="2">
    <location>
        <begin position="1"/>
        <end position="25"/>
    </location>
</feature>
<dbReference type="NCBIfam" id="TIGR04131">
    <property type="entry name" value="Bac_Flav_CTERM"/>
    <property type="match status" value="1"/>
</dbReference>
<evidence type="ECO:0000259" key="3">
    <source>
        <dbReference type="Pfam" id="PF19081"/>
    </source>
</evidence>
<gene>
    <name evidence="4" type="ORF">GCM10022210_17000</name>
</gene>
<sequence length="784" mass="83595">MLTLFLALACCLKALPAVFVVSSNADSGNGTLRDALTQAAANGSATQDVINFNLPGSGTQALTIKLFTQLPEVTSNLIIDGSSQPGPKLGNSDAKVYIIPDVSYTFPGTKAAALLMTETSNVDIYGLCIKGYDSKLANFNGNLLFTAISAYDCVNVTIGSPGKGNVFADNIYGIYGGTASLTDSKNNTNFIIESNFIGYDESGTNVVELGYAIDLTADNSFIGGPDPLDRNYFAKNITITGSGNSLVNNSLSLDIHQHDMRESGASVLVKFNGSNAQVRNNDFCATLFQFISVSQFSFTGNRQSTIPGSCSLYISNCSSGYIGGDNDADMNYFNNDGGAIYSTESSGIRVLKNSIACNNKAYTISNGFGLPDINVLVNTSTEFSGTGSPGAKVYIYNDNTGCSICNPVEFLGTLTIDPTGNWKITGDFSNKKLVANALLNGYSSEYTQPVISSEEADHDIVQPSCNLNNGSITLKNLKNINQVSWYNNNDQFIKNGNSLDGVGPGVYYAKCFSGSCSARSMNFTLTNFDLEISDYNLSKKNAHCGLKNGSIKGLAVPNVPGATFNPVWTNQDGTIVGNTMDLDNLGPGTYMLSLNVNQCKIPYGPVVITDAPLVIPTPSINNTRLCAPGEASIVVKNPSAEGVYRLYDSENTMSPLQEQAGGIFKVELTKNTSFYISQYIDGCESDLTKIDITVGLSTLNIANAITPNADGVNDYWQITGIENYPKAAVSIFNRNGQLVFESKGYAKPFNGTYNNQKLASGVYYYIISLIAGCAVLSGSLTLIR</sequence>
<feature type="chain" id="PRO_5045274448" description="Ig-like domain-containing protein" evidence="2">
    <location>
        <begin position="26"/>
        <end position="784"/>
    </location>
</feature>
<comment type="caution">
    <text evidence="4">The sequence shown here is derived from an EMBL/GenBank/DDBJ whole genome shotgun (WGS) entry which is preliminary data.</text>
</comment>
<reference evidence="5" key="1">
    <citation type="journal article" date="2019" name="Int. J. Syst. Evol. Microbiol.">
        <title>The Global Catalogue of Microorganisms (GCM) 10K type strain sequencing project: providing services to taxonomists for standard genome sequencing and annotation.</title>
        <authorList>
            <consortium name="The Broad Institute Genomics Platform"/>
            <consortium name="The Broad Institute Genome Sequencing Center for Infectious Disease"/>
            <person name="Wu L."/>
            <person name="Ma J."/>
        </authorList>
    </citation>
    <scope>NUCLEOTIDE SEQUENCE [LARGE SCALE GENOMIC DNA]</scope>
    <source>
        <strain evidence="5">JCM 16601</strain>
    </source>
</reference>
<feature type="transmembrane region" description="Helical" evidence="1">
    <location>
        <begin position="762"/>
        <end position="783"/>
    </location>
</feature>
<dbReference type="Proteomes" id="UP001500742">
    <property type="component" value="Unassembled WGS sequence"/>
</dbReference>
<evidence type="ECO:0000256" key="1">
    <source>
        <dbReference type="SAM" id="Phobius"/>
    </source>
</evidence>
<keyword evidence="1" id="KW-1133">Transmembrane helix</keyword>
<dbReference type="Pfam" id="PF19081">
    <property type="entry name" value="Ig_7"/>
    <property type="match status" value="1"/>
</dbReference>
<dbReference type="EMBL" id="BAAAZC010000010">
    <property type="protein sequence ID" value="GAA3968724.1"/>
    <property type="molecule type" value="Genomic_DNA"/>
</dbReference>